<dbReference type="EMBL" id="LXQA010352570">
    <property type="protein sequence ID" value="MCI46083.1"/>
    <property type="molecule type" value="Genomic_DNA"/>
</dbReference>
<name>A0A392SAV8_9FABA</name>
<evidence type="ECO:0000313" key="2">
    <source>
        <dbReference type="Proteomes" id="UP000265520"/>
    </source>
</evidence>
<accession>A0A392SAV8</accession>
<dbReference type="AlphaFoldDB" id="A0A392SAV8"/>
<organism evidence="1 2">
    <name type="scientific">Trifolium medium</name>
    <dbReference type="NCBI Taxonomy" id="97028"/>
    <lineage>
        <taxon>Eukaryota</taxon>
        <taxon>Viridiplantae</taxon>
        <taxon>Streptophyta</taxon>
        <taxon>Embryophyta</taxon>
        <taxon>Tracheophyta</taxon>
        <taxon>Spermatophyta</taxon>
        <taxon>Magnoliopsida</taxon>
        <taxon>eudicotyledons</taxon>
        <taxon>Gunneridae</taxon>
        <taxon>Pentapetalae</taxon>
        <taxon>rosids</taxon>
        <taxon>fabids</taxon>
        <taxon>Fabales</taxon>
        <taxon>Fabaceae</taxon>
        <taxon>Papilionoideae</taxon>
        <taxon>50 kb inversion clade</taxon>
        <taxon>NPAAA clade</taxon>
        <taxon>Hologalegina</taxon>
        <taxon>IRL clade</taxon>
        <taxon>Trifolieae</taxon>
        <taxon>Trifolium</taxon>
    </lineage>
</organism>
<protein>
    <submittedName>
        <fullName evidence="1">Uncharacterized protein</fullName>
    </submittedName>
</protein>
<proteinExistence type="predicted"/>
<sequence length="38" mass="4254">MNSKIATIVVVLVYVQPAKAKDLFLGNVLKKVLKRQEV</sequence>
<comment type="caution">
    <text evidence="1">The sequence shown here is derived from an EMBL/GenBank/DDBJ whole genome shotgun (WGS) entry which is preliminary data.</text>
</comment>
<keyword evidence="2" id="KW-1185">Reference proteome</keyword>
<reference evidence="1 2" key="1">
    <citation type="journal article" date="2018" name="Front. Plant Sci.">
        <title>Red Clover (Trifolium pratense) and Zigzag Clover (T. medium) - A Picture of Genomic Similarities and Differences.</title>
        <authorList>
            <person name="Dluhosova J."/>
            <person name="Istvanek J."/>
            <person name="Nedelnik J."/>
            <person name="Repkova J."/>
        </authorList>
    </citation>
    <scope>NUCLEOTIDE SEQUENCE [LARGE SCALE GENOMIC DNA]</scope>
    <source>
        <strain evidence="2">cv. 10/8</strain>
        <tissue evidence="1">Leaf</tissue>
    </source>
</reference>
<dbReference type="Proteomes" id="UP000265520">
    <property type="component" value="Unassembled WGS sequence"/>
</dbReference>
<evidence type="ECO:0000313" key="1">
    <source>
        <dbReference type="EMBL" id="MCI46083.1"/>
    </source>
</evidence>